<feature type="domain" description="Toprim" evidence="15">
    <location>
        <begin position="919"/>
        <end position="1003"/>
    </location>
</feature>
<evidence type="ECO:0000256" key="5">
    <source>
        <dbReference type="ARBA" id="ARBA00022723"/>
    </source>
</evidence>
<dbReference type="InterPro" id="IPR013760">
    <property type="entry name" value="Topo_IIA-like_dom_sf"/>
</dbReference>
<evidence type="ECO:0000256" key="4">
    <source>
        <dbReference type="ARBA" id="ARBA00012895"/>
    </source>
</evidence>
<feature type="compositionally biased region" description="Basic and acidic residues" evidence="14">
    <location>
        <begin position="1055"/>
        <end position="1068"/>
    </location>
</feature>
<keyword evidence="9" id="KW-0460">Magnesium</keyword>
<dbReference type="SUPFAM" id="SSF55874">
    <property type="entry name" value="ATPase domain of HSP90 chaperone/DNA topoisomerase II/histidine kinase"/>
    <property type="match status" value="1"/>
</dbReference>
<evidence type="ECO:0000256" key="6">
    <source>
        <dbReference type="ARBA" id="ARBA00022741"/>
    </source>
</evidence>
<dbReference type="InterPro" id="IPR003594">
    <property type="entry name" value="HATPase_dom"/>
</dbReference>
<dbReference type="InterPro" id="IPR014721">
    <property type="entry name" value="Ribsml_uS5_D2-typ_fold_subgr"/>
</dbReference>
<dbReference type="GO" id="GO:0005524">
    <property type="term" value="F:ATP binding"/>
    <property type="evidence" value="ECO:0007669"/>
    <property type="project" value="UniProtKB-KW"/>
</dbReference>
<dbReference type="Gene3D" id="3.30.230.10">
    <property type="match status" value="1"/>
</dbReference>
<dbReference type="CDD" id="cd16928">
    <property type="entry name" value="HATPase_GyrB-like"/>
    <property type="match status" value="1"/>
</dbReference>
<dbReference type="PROSITE" id="PS00177">
    <property type="entry name" value="TOPOISOMERASE_II"/>
    <property type="match status" value="1"/>
</dbReference>
<dbReference type="PANTHER" id="PTHR45866:SF1">
    <property type="entry name" value="DNA GYRASE SUBUNIT B, MITOCHONDRIAL"/>
    <property type="match status" value="1"/>
</dbReference>
<dbReference type="Gene3D" id="2.170.16.10">
    <property type="entry name" value="Hedgehog/Intein (Hint) domain"/>
    <property type="match status" value="1"/>
</dbReference>
<dbReference type="InterPro" id="IPR013759">
    <property type="entry name" value="Topo_IIA_B_C"/>
</dbReference>
<evidence type="ECO:0000256" key="1">
    <source>
        <dbReference type="ARBA" id="ARBA00000185"/>
    </source>
</evidence>
<accession>A0A1G2DFL6</accession>
<evidence type="ECO:0000313" key="17">
    <source>
        <dbReference type="Proteomes" id="UP000178099"/>
    </source>
</evidence>
<dbReference type="InterPro" id="IPR006142">
    <property type="entry name" value="INTEIN"/>
</dbReference>
<proteinExistence type="inferred from homology"/>
<keyword evidence="11" id="KW-0799">Topoisomerase</keyword>
<dbReference type="Pfam" id="PF01751">
    <property type="entry name" value="Toprim"/>
    <property type="match status" value="1"/>
</dbReference>
<name>A0A1G2DFL6_9BACT</name>
<dbReference type="Pfam" id="PF02518">
    <property type="entry name" value="HATPase_c"/>
    <property type="match status" value="1"/>
</dbReference>
<dbReference type="GO" id="GO:0003918">
    <property type="term" value="F:DNA topoisomerase type II (double strand cut, ATP-hydrolyzing) activity"/>
    <property type="evidence" value="ECO:0007669"/>
    <property type="project" value="UniProtKB-EC"/>
</dbReference>
<dbReference type="InterPro" id="IPR020568">
    <property type="entry name" value="Ribosomal_Su5_D2-typ_SF"/>
</dbReference>
<dbReference type="Gene3D" id="3.30.565.10">
    <property type="entry name" value="Histidine kinase-like ATPase, C-terminal domain"/>
    <property type="match status" value="1"/>
</dbReference>
<dbReference type="SUPFAM" id="SSF56719">
    <property type="entry name" value="Type II DNA topoisomerase"/>
    <property type="match status" value="2"/>
</dbReference>
<keyword evidence="6" id="KW-0547">Nucleotide-binding</keyword>
<dbReference type="Gene3D" id="3.40.50.670">
    <property type="match status" value="1"/>
</dbReference>
<dbReference type="CDD" id="cd00081">
    <property type="entry name" value="Hint"/>
    <property type="match status" value="2"/>
</dbReference>
<dbReference type="SMART" id="SM00306">
    <property type="entry name" value="HintN"/>
    <property type="match status" value="1"/>
</dbReference>
<dbReference type="GO" id="GO:0046872">
    <property type="term" value="F:metal ion binding"/>
    <property type="evidence" value="ECO:0007669"/>
    <property type="project" value="UniProtKB-KW"/>
</dbReference>
<keyword evidence="12" id="KW-0238">DNA-binding</keyword>
<dbReference type="InterPro" id="IPR003586">
    <property type="entry name" value="Hint_dom_C"/>
</dbReference>
<protein>
    <recommendedName>
        <fullName evidence="4">DNA topoisomerase (ATP-hydrolyzing)</fullName>
        <ecNumber evidence="4">5.6.2.2</ecNumber>
    </recommendedName>
</protein>
<dbReference type="Pfam" id="PF00204">
    <property type="entry name" value="DNA_gyraseB"/>
    <property type="match status" value="1"/>
</dbReference>
<dbReference type="Pfam" id="PF00986">
    <property type="entry name" value="DNA_gyraseB_C"/>
    <property type="match status" value="1"/>
</dbReference>
<evidence type="ECO:0000256" key="14">
    <source>
        <dbReference type="SAM" id="MobiDB-lite"/>
    </source>
</evidence>
<dbReference type="CDD" id="cd00822">
    <property type="entry name" value="TopoII_Trans_DNA_gyrase"/>
    <property type="match status" value="1"/>
</dbReference>
<dbReference type="InterPro" id="IPR000565">
    <property type="entry name" value="Topo_IIA_B"/>
</dbReference>
<dbReference type="GO" id="GO:0006265">
    <property type="term" value="P:DNA topological change"/>
    <property type="evidence" value="ECO:0007669"/>
    <property type="project" value="InterPro"/>
</dbReference>
<evidence type="ECO:0000256" key="7">
    <source>
        <dbReference type="ARBA" id="ARBA00022813"/>
    </source>
</evidence>
<organism evidence="16 17">
    <name type="scientific">Candidatus Lloydbacteria bacterium RIFCSPHIGHO2_02_FULL_51_22</name>
    <dbReference type="NCBI Taxonomy" id="1798663"/>
    <lineage>
        <taxon>Bacteria</taxon>
        <taxon>Candidatus Lloydiibacteriota</taxon>
    </lineage>
</organism>
<evidence type="ECO:0000313" key="16">
    <source>
        <dbReference type="EMBL" id="OGZ12366.1"/>
    </source>
</evidence>
<sequence length="1143" mass="129314">MAKEAKKSGYKAEDITVLEGLEPVRRRPGMYIGTTGLEGLHHLIWEVFDNSRDEAMGGFADTVEVVLLPGNLIRVTDNGRGIPVDIHKQTKVSALETIMTTLHAGGKFGGGGYKISGGLHGVGVSVVNALSVYVKAEVHRDGGRCVQEYKRGKPLAKVKRTGPSDKNGTIITFEADKEIFPEVAYNWDKIVAHLRQQAYLVKKFKITAIDARGYEGKIDPDSVFYMSEMGLEVPRVTFYFEGGLASMVKFYNEGMKSVHKSIFYVEKTIATREAAGSENAAIAPKNEEIIVEASLQYIDDISSRELAFANNTYNPEGGTHLTGFRTALTRTLNDYGKKNGLIKSAEDTLSGDDVREGLTAVVSVKMPEVQFEGQTKAKLGSVEARSAVEKVFSDAFGMFLEEHPDDARGIIGKVLLALRARKAAKAAKDSILRKGALEGFTLPGKLADCQTKSAEEAELFVVEGDSAGGCWSGDTKVALADGRDATFKQLLEEHKAGKKNFCYTMRENDHMGIAPITNPRLTKRDAEVIKVILDNDAELICTPDHRFMLKDGTYKEAQFLTHEDSLAPLYRKLSEVGGRITIGGYEMVYDVRKNFWIFTHLLADEYNLESGIYSKESGDHRHHKDFNKLNNNPSNVTRITKEEHLALHRRHAHRTLHRPEVKEKCTAIKRTSIYREKARAKSLEKRELFSENAKKQWQDASYKQYMAEKFLEFYNTSPEYRKRNADVLDKAQRKYWGEEIHRDAAASRVVAYFDNNPEKRIELSRTAKLQWDNQELRNWRREETRKQWTTEFREKRKRAYSQTYLKRALAALHSIYTTEGVISREKYNDIRKDTNDKTLIKYETICQRFFDGNEERLEDAVTHFNHRIKRIISLTQKMDVYDLEVEGTHNFALASGVFVHNSAKMGRDRRTQAILPLWGKVLNVERARLDKIIAFRGIKELVIALGTMIGDTFDISKLRYHKVILATDADVDGAHIRTLLLTLLYRYLKPLVEAGHVYIATPPLYKIKEGAKIVYAYSDEEKARVLRAMGHDVEKAMQIVVEESDTAEGEESVEEGSKPASDESLAGKEKKHKMVIQRYKGLGEMNPDELWETTMNPETRTLKQVTVEDAIDADRAFDVLMGTDVPARKLFIQTHAREAELDV</sequence>
<dbReference type="GO" id="GO:0003677">
    <property type="term" value="F:DNA binding"/>
    <property type="evidence" value="ECO:0007669"/>
    <property type="project" value="UniProtKB-KW"/>
</dbReference>
<dbReference type="InterPro" id="IPR006141">
    <property type="entry name" value="Intein_N"/>
</dbReference>
<comment type="catalytic activity">
    <reaction evidence="1">
        <text>ATP-dependent breakage, passage and rejoining of double-stranded DNA.</text>
        <dbReference type="EC" id="5.6.2.2"/>
    </reaction>
</comment>
<evidence type="ECO:0000259" key="15">
    <source>
        <dbReference type="PROSITE" id="PS50880"/>
    </source>
</evidence>
<keyword evidence="8" id="KW-0067">ATP-binding</keyword>
<dbReference type="PROSITE" id="PS50817">
    <property type="entry name" value="INTEIN_N_TER"/>
    <property type="match status" value="1"/>
</dbReference>
<dbReference type="InterPro" id="IPR030934">
    <property type="entry name" value="Intein_C"/>
</dbReference>
<evidence type="ECO:0000256" key="13">
    <source>
        <dbReference type="ARBA" id="ARBA00023235"/>
    </source>
</evidence>
<dbReference type="PANTHER" id="PTHR45866">
    <property type="entry name" value="DNA GYRASE/TOPOISOMERASE SUBUNIT B"/>
    <property type="match status" value="1"/>
</dbReference>
<dbReference type="InterPro" id="IPR001241">
    <property type="entry name" value="Topo_IIA"/>
</dbReference>
<evidence type="ECO:0000256" key="11">
    <source>
        <dbReference type="ARBA" id="ARBA00023029"/>
    </source>
</evidence>
<dbReference type="PROSITE" id="PS50818">
    <property type="entry name" value="INTEIN_C_TER"/>
    <property type="match status" value="1"/>
</dbReference>
<dbReference type="GO" id="GO:0016539">
    <property type="term" value="P:intein-mediated protein splicing"/>
    <property type="evidence" value="ECO:0007669"/>
    <property type="project" value="InterPro"/>
</dbReference>
<dbReference type="NCBIfam" id="TIGR01445">
    <property type="entry name" value="intein_Nterm"/>
    <property type="match status" value="1"/>
</dbReference>
<evidence type="ECO:0000256" key="10">
    <source>
        <dbReference type="ARBA" id="ARBA00023000"/>
    </source>
</evidence>
<dbReference type="InterPro" id="IPR036844">
    <property type="entry name" value="Hint_dom_sf"/>
</dbReference>
<dbReference type="InterPro" id="IPR003587">
    <property type="entry name" value="Hint_dom_N"/>
</dbReference>
<keyword evidence="10" id="KW-0651">Protein splicing</keyword>
<reference evidence="16 17" key="1">
    <citation type="journal article" date="2016" name="Nat. Commun.">
        <title>Thousands of microbial genomes shed light on interconnected biogeochemical processes in an aquifer system.</title>
        <authorList>
            <person name="Anantharaman K."/>
            <person name="Brown C.T."/>
            <person name="Hug L.A."/>
            <person name="Sharon I."/>
            <person name="Castelle C.J."/>
            <person name="Probst A.J."/>
            <person name="Thomas B.C."/>
            <person name="Singh A."/>
            <person name="Wilkins M.J."/>
            <person name="Karaoz U."/>
            <person name="Brodie E.L."/>
            <person name="Williams K.H."/>
            <person name="Hubbard S.S."/>
            <person name="Banfield J.F."/>
        </authorList>
    </citation>
    <scope>NUCLEOTIDE SEQUENCE [LARGE SCALE GENOMIC DNA]</scope>
</reference>
<dbReference type="InterPro" id="IPR013506">
    <property type="entry name" value="Topo_IIA_bsu_dom2"/>
</dbReference>
<comment type="cofactor">
    <cofactor evidence="2">
        <name>Mg(2+)</name>
        <dbReference type="ChEBI" id="CHEBI:18420"/>
    </cofactor>
</comment>
<dbReference type="SUPFAM" id="SSF54211">
    <property type="entry name" value="Ribosomal protein S5 domain 2-like"/>
    <property type="match status" value="1"/>
</dbReference>
<dbReference type="EC" id="5.6.2.2" evidence="4"/>
<dbReference type="PRINTS" id="PR01159">
    <property type="entry name" value="DNAGYRASEB"/>
</dbReference>
<dbReference type="PRINTS" id="PR00379">
    <property type="entry name" value="INTEIN"/>
</dbReference>
<dbReference type="SMART" id="SM00433">
    <property type="entry name" value="TOP2c"/>
    <property type="match status" value="1"/>
</dbReference>
<feature type="region of interest" description="Disordered" evidence="14">
    <location>
        <begin position="1044"/>
        <end position="1068"/>
    </location>
</feature>
<dbReference type="Pfam" id="PF14890">
    <property type="entry name" value="Intein_splicing"/>
    <property type="match status" value="1"/>
</dbReference>
<dbReference type="InterPro" id="IPR036890">
    <property type="entry name" value="HATPase_C_sf"/>
</dbReference>
<dbReference type="InterPro" id="IPR006171">
    <property type="entry name" value="TOPRIM_dom"/>
</dbReference>
<keyword evidence="13" id="KW-0413">Isomerase</keyword>
<gene>
    <name evidence="16" type="ORF">A3D67_00060</name>
</gene>
<evidence type="ECO:0000256" key="3">
    <source>
        <dbReference type="ARBA" id="ARBA00010708"/>
    </source>
</evidence>
<dbReference type="InterPro" id="IPR018522">
    <property type="entry name" value="TopoIIA_CS"/>
</dbReference>
<dbReference type="SMART" id="SM00305">
    <property type="entry name" value="HintC"/>
    <property type="match status" value="1"/>
</dbReference>
<dbReference type="EMBL" id="MHLN01000006">
    <property type="protein sequence ID" value="OGZ12366.1"/>
    <property type="molecule type" value="Genomic_DNA"/>
</dbReference>
<keyword evidence="5" id="KW-0479">Metal-binding</keyword>
<evidence type="ECO:0000256" key="2">
    <source>
        <dbReference type="ARBA" id="ARBA00001946"/>
    </source>
</evidence>
<dbReference type="SMART" id="SM00387">
    <property type="entry name" value="HATPase_c"/>
    <property type="match status" value="1"/>
</dbReference>
<dbReference type="AlphaFoldDB" id="A0A1G2DFL6"/>
<evidence type="ECO:0000256" key="9">
    <source>
        <dbReference type="ARBA" id="ARBA00022842"/>
    </source>
</evidence>
<dbReference type="NCBIfam" id="TIGR01443">
    <property type="entry name" value="intein_Cterm"/>
    <property type="match status" value="1"/>
</dbReference>
<comment type="caution">
    <text evidence="16">The sequence shown here is derived from an EMBL/GenBank/DDBJ whole genome shotgun (WGS) entry which is preliminary data.</text>
</comment>
<dbReference type="SUPFAM" id="SSF51294">
    <property type="entry name" value="Hedgehog/intein (Hint) domain"/>
    <property type="match status" value="1"/>
</dbReference>
<evidence type="ECO:0000256" key="12">
    <source>
        <dbReference type="ARBA" id="ARBA00023125"/>
    </source>
</evidence>
<comment type="similarity">
    <text evidence="3">Belongs to the type II topoisomerase GyrB family.</text>
</comment>
<dbReference type="Proteomes" id="UP000178099">
    <property type="component" value="Unassembled WGS sequence"/>
</dbReference>
<dbReference type="PROSITE" id="PS50880">
    <property type="entry name" value="TOPRIM"/>
    <property type="match status" value="1"/>
</dbReference>
<feature type="compositionally biased region" description="Acidic residues" evidence="14">
    <location>
        <begin position="1044"/>
        <end position="1054"/>
    </location>
</feature>
<keyword evidence="7" id="KW-0068">Autocatalytic cleavage</keyword>
<dbReference type="InterPro" id="IPR002288">
    <property type="entry name" value="DNA_gyrase_B_C"/>
</dbReference>
<dbReference type="PRINTS" id="PR00418">
    <property type="entry name" value="TPI2FAMILY"/>
</dbReference>
<evidence type="ECO:0000256" key="8">
    <source>
        <dbReference type="ARBA" id="ARBA00022840"/>
    </source>
</evidence>